<dbReference type="KEGG" id="dde:Dde_0126"/>
<reference evidence="3 4" key="1">
    <citation type="journal article" date="2011" name="J. Bacteriol.">
        <title>Complete genome sequence and updated annotation of Desulfovibrio alaskensis G20.</title>
        <authorList>
            <person name="Hauser L.J."/>
            <person name="Land M.L."/>
            <person name="Brown S.D."/>
            <person name="Larimer F."/>
            <person name="Keller K.L."/>
            <person name="Rapp-Giles B.J."/>
            <person name="Price M.N."/>
            <person name="Lin M."/>
            <person name="Bruce D.C."/>
            <person name="Detter J.C."/>
            <person name="Tapia R."/>
            <person name="Han C.S."/>
            <person name="Goodwin L.A."/>
            <person name="Cheng J.F."/>
            <person name="Pitluck S."/>
            <person name="Copeland A."/>
            <person name="Lucas S."/>
            <person name="Nolan M."/>
            <person name="Lapidus A.L."/>
            <person name="Palumbo A.V."/>
            <person name="Wall J.D."/>
        </authorList>
    </citation>
    <scope>NUCLEOTIDE SEQUENCE [LARGE SCALE GENOMIC DNA]</scope>
    <source>
        <strain evidence="4">ATCC BAA 1058 / DSM 17464 / G20</strain>
    </source>
</reference>
<dbReference type="Gene3D" id="1.10.1660.10">
    <property type="match status" value="1"/>
</dbReference>
<keyword evidence="1" id="KW-0175">Coiled coil</keyword>
<dbReference type="GO" id="GO:0003677">
    <property type="term" value="F:DNA binding"/>
    <property type="evidence" value="ECO:0007669"/>
    <property type="project" value="InterPro"/>
</dbReference>
<dbReference type="eggNOG" id="COG0789">
    <property type="taxonomic scope" value="Bacteria"/>
</dbReference>
<dbReference type="RefSeq" id="WP_011366299.1">
    <property type="nucleotide sequence ID" value="NC_007519.1"/>
</dbReference>
<dbReference type="Gene3D" id="1.20.5.490">
    <property type="entry name" value="Single helix bin"/>
    <property type="match status" value="1"/>
</dbReference>
<dbReference type="InterPro" id="IPR009061">
    <property type="entry name" value="DNA-bd_dom_put_sf"/>
</dbReference>
<dbReference type="Proteomes" id="UP000002710">
    <property type="component" value="Chromosome"/>
</dbReference>
<sequence length="210" mass="23342">MPHRTAADTLLTIAELAARHDLPESTARYYCKRFLPFLPHTGEGKRRRYLPEALEIFSFIVAEIRTHKNAMTVEHALRRHYGSALGAAPDCTPQAELPPAAAVPSAVQLSAEYVHQGQAALFALLEQQTKAMESIAESLAVMNRKEEGIAALEQTLGARESEIAELRKEVVQLKSLLSTAEQVHQQDLDQMRKWLSKIAGERSGMRGQDM</sequence>
<gene>
    <name evidence="3" type="ordered locus">Dde_0126</name>
</gene>
<proteinExistence type="predicted"/>
<evidence type="ECO:0000313" key="4">
    <source>
        <dbReference type="Proteomes" id="UP000002710"/>
    </source>
</evidence>
<evidence type="ECO:0000313" key="3">
    <source>
        <dbReference type="EMBL" id="ABB36927.2"/>
    </source>
</evidence>
<dbReference type="InterPro" id="IPR000551">
    <property type="entry name" value="MerR-type_HTH_dom"/>
</dbReference>
<dbReference type="AlphaFoldDB" id="Q317G9"/>
<dbReference type="HOGENOM" id="CLU_1213249_0_0_7"/>
<feature type="domain" description="HTH merR-type" evidence="2">
    <location>
        <begin position="12"/>
        <end position="60"/>
    </location>
</feature>
<name>Q317G9_OLEA2</name>
<protein>
    <submittedName>
        <fullName evidence="3">MerR family transcriptional regulator</fullName>
    </submittedName>
</protein>
<dbReference type="GO" id="GO:0006355">
    <property type="term" value="P:regulation of DNA-templated transcription"/>
    <property type="evidence" value="ECO:0007669"/>
    <property type="project" value="InterPro"/>
</dbReference>
<evidence type="ECO:0000256" key="1">
    <source>
        <dbReference type="SAM" id="Coils"/>
    </source>
</evidence>
<feature type="coiled-coil region" evidence="1">
    <location>
        <begin position="149"/>
        <end position="183"/>
    </location>
</feature>
<dbReference type="Pfam" id="PF13411">
    <property type="entry name" value="MerR_1"/>
    <property type="match status" value="1"/>
</dbReference>
<accession>Q317G9</accession>
<keyword evidence="4" id="KW-1185">Reference proteome</keyword>
<evidence type="ECO:0000259" key="2">
    <source>
        <dbReference type="Pfam" id="PF13411"/>
    </source>
</evidence>
<dbReference type="STRING" id="207559.Dde_0126"/>
<dbReference type="SUPFAM" id="SSF46955">
    <property type="entry name" value="Putative DNA-binding domain"/>
    <property type="match status" value="1"/>
</dbReference>
<organism evidence="3 4">
    <name type="scientific">Oleidesulfovibrio alaskensis (strain ATCC BAA-1058 / DSM 17464 / G20)</name>
    <name type="common">Desulfovibrio alaskensis</name>
    <dbReference type="NCBI Taxonomy" id="207559"/>
    <lineage>
        <taxon>Bacteria</taxon>
        <taxon>Pseudomonadati</taxon>
        <taxon>Thermodesulfobacteriota</taxon>
        <taxon>Desulfovibrionia</taxon>
        <taxon>Desulfovibrionales</taxon>
        <taxon>Desulfovibrionaceae</taxon>
        <taxon>Oleidesulfovibrio</taxon>
    </lineage>
</organism>
<dbReference type="EMBL" id="CP000112">
    <property type="protein sequence ID" value="ABB36927.2"/>
    <property type="molecule type" value="Genomic_DNA"/>
</dbReference>